<evidence type="ECO:0000313" key="3">
    <source>
        <dbReference type="Proteomes" id="UP001151752"/>
    </source>
</evidence>
<sequence length="271" mass="30149">MVYSVERRSVMAMGQERSKPPLHNFDLPFLKWGNQRHLRCMKLPDSNTAAADLAVRDDKIGNNGGRLSVERNCSSSRSPPRKFGNYDIRKFKAPRERFGGVEEGIDAVREKIMLDLKTAANEMKDKILRKEVSDDDSEIEHEQSLQSLSQSPPKAVVAVVEETSAEPEVRPWNLRTRRGGIGGGGNSVIGKVSSNNCSPLRSDSAKSQRLRGDKRDRNEKEKGRAKDLPGGPKNGPGIVQKQMDTLFPGLWLTEVTVDAYKVPELPESGKR</sequence>
<dbReference type="EMBL" id="JAPFFM010000003">
    <property type="protein sequence ID" value="KAJ6768692.1"/>
    <property type="molecule type" value="Genomic_DNA"/>
</dbReference>
<dbReference type="PANTHER" id="PTHR33130">
    <property type="entry name" value="PUTATIVE (DUF1639)-RELATED"/>
    <property type="match status" value="1"/>
</dbReference>
<dbReference type="PANTHER" id="PTHR33130:SF88">
    <property type="entry name" value="DUF1639 DOMAIN-CONTAINING PROTEIN"/>
    <property type="match status" value="1"/>
</dbReference>
<evidence type="ECO:0000313" key="2">
    <source>
        <dbReference type="EMBL" id="KAJ6768692.1"/>
    </source>
</evidence>
<name>A0A9Q0WK05_9ROSI</name>
<evidence type="ECO:0000256" key="1">
    <source>
        <dbReference type="SAM" id="MobiDB-lite"/>
    </source>
</evidence>
<feature type="compositionally biased region" description="Low complexity" evidence="1">
    <location>
        <begin position="144"/>
        <end position="162"/>
    </location>
</feature>
<dbReference type="InterPro" id="IPR012438">
    <property type="entry name" value="DUF1639"/>
</dbReference>
<dbReference type="AlphaFoldDB" id="A0A9Q0WK05"/>
<comment type="caution">
    <text evidence="2">The sequence shown here is derived from an EMBL/GenBank/DDBJ whole genome shotgun (WGS) entry which is preliminary data.</text>
</comment>
<accession>A0A9Q0WK05</accession>
<proteinExistence type="predicted"/>
<dbReference type="Proteomes" id="UP001151752">
    <property type="component" value="Chromosome 8"/>
</dbReference>
<reference evidence="2" key="1">
    <citation type="submission" date="2022-11" db="EMBL/GenBank/DDBJ databases">
        <authorList>
            <person name="Hyden B.L."/>
            <person name="Feng K."/>
            <person name="Yates T."/>
            <person name="Jawdy S."/>
            <person name="Smart L.B."/>
            <person name="Muchero W."/>
        </authorList>
    </citation>
    <scope>NUCLEOTIDE SEQUENCE</scope>
    <source>
        <tissue evidence="2">Shoot tip</tissue>
    </source>
</reference>
<feature type="compositionally biased region" description="Basic and acidic residues" evidence="1">
    <location>
        <begin position="203"/>
        <end position="227"/>
    </location>
</feature>
<protein>
    <submittedName>
        <fullName evidence="2">Uncharacterized protein</fullName>
    </submittedName>
</protein>
<dbReference type="Pfam" id="PF07797">
    <property type="entry name" value="DUF1639"/>
    <property type="match status" value="1"/>
</dbReference>
<feature type="region of interest" description="Disordered" evidence="1">
    <location>
        <begin position="132"/>
        <end position="240"/>
    </location>
</feature>
<organism evidence="2 3">
    <name type="scientific">Salix koriyanagi</name>
    <dbReference type="NCBI Taxonomy" id="2511006"/>
    <lineage>
        <taxon>Eukaryota</taxon>
        <taxon>Viridiplantae</taxon>
        <taxon>Streptophyta</taxon>
        <taxon>Embryophyta</taxon>
        <taxon>Tracheophyta</taxon>
        <taxon>Spermatophyta</taxon>
        <taxon>Magnoliopsida</taxon>
        <taxon>eudicotyledons</taxon>
        <taxon>Gunneridae</taxon>
        <taxon>Pentapetalae</taxon>
        <taxon>rosids</taxon>
        <taxon>fabids</taxon>
        <taxon>Malpighiales</taxon>
        <taxon>Salicaceae</taxon>
        <taxon>Saliceae</taxon>
        <taxon>Salix</taxon>
    </lineage>
</organism>
<reference evidence="2" key="2">
    <citation type="journal article" date="2023" name="Int. J. Mol. Sci.">
        <title>De Novo Assembly and Annotation of 11 Diverse Shrub Willow (Salix) Genomes Reveals Novel Gene Organization in Sex-Linked Regions.</title>
        <authorList>
            <person name="Hyden B."/>
            <person name="Feng K."/>
            <person name="Yates T.B."/>
            <person name="Jawdy S."/>
            <person name="Cereghino C."/>
            <person name="Smart L.B."/>
            <person name="Muchero W."/>
        </authorList>
    </citation>
    <scope>NUCLEOTIDE SEQUENCE</scope>
    <source>
        <tissue evidence="2">Shoot tip</tissue>
    </source>
</reference>
<keyword evidence="3" id="KW-1185">Reference proteome</keyword>
<gene>
    <name evidence="2" type="ORF">OIU74_022368</name>
</gene>